<keyword evidence="1" id="KW-0812">Transmembrane</keyword>
<proteinExistence type="predicted"/>
<organism evidence="2">
    <name type="scientific">Paraconexibacter sp. AEG42_29</name>
    <dbReference type="NCBI Taxonomy" id="2997339"/>
    <lineage>
        <taxon>Bacteria</taxon>
        <taxon>Bacillati</taxon>
        <taxon>Actinomycetota</taxon>
        <taxon>Thermoleophilia</taxon>
        <taxon>Solirubrobacterales</taxon>
        <taxon>Paraconexibacteraceae</taxon>
        <taxon>Paraconexibacter</taxon>
    </lineage>
</organism>
<evidence type="ECO:0000313" key="2">
    <source>
        <dbReference type="EMBL" id="XAY06585.1"/>
    </source>
</evidence>
<reference evidence="2" key="1">
    <citation type="submission" date="2022-12" db="EMBL/GenBank/DDBJ databases">
        <title>Paraconexibacter alkalitolerans sp. nov. and Baekduia alba sp. nov., isolated from soil and emended description of the genera Paraconexibacter (Chun et al., 2020) and Baekduia (An et al., 2020).</title>
        <authorList>
            <person name="Vieira S."/>
            <person name="Huber K.J."/>
            <person name="Geppert A."/>
            <person name="Wolf J."/>
            <person name="Neumann-Schaal M."/>
            <person name="Muesken M."/>
            <person name="Overmann J."/>
        </authorList>
    </citation>
    <scope>NUCLEOTIDE SEQUENCE</scope>
    <source>
        <strain evidence="2">AEG42_29</strain>
    </source>
</reference>
<feature type="transmembrane region" description="Helical" evidence="1">
    <location>
        <begin position="12"/>
        <end position="34"/>
    </location>
</feature>
<keyword evidence="1" id="KW-1133">Transmembrane helix</keyword>
<gene>
    <name evidence="2" type="ORF">DSM112329_03459</name>
</gene>
<name>A0AAU7AYM4_9ACTN</name>
<evidence type="ECO:0000256" key="1">
    <source>
        <dbReference type="SAM" id="Phobius"/>
    </source>
</evidence>
<dbReference type="EMBL" id="CP114014">
    <property type="protein sequence ID" value="XAY06585.1"/>
    <property type="molecule type" value="Genomic_DNA"/>
</dbReference>
<keyword evidence="1" id="KW-0472">Membrane</keyword>
<dbReference type="AlphaFoldDB" id="A0AAU7AYM4"/>
<protein>
    <submittedName>
        <fullName evidence="2">Uncharacterized protein</fullName>
    </submittedName>
</protein>
<accession>A0AAU7AYM4</accession>
<sequence length="35" mass="3759">MEPLRSEAAMFRVLIVVAAVCGALIALTLLLRAVF</sequence>
<dbReference type="KEGG" id="parq:DSM112329_03459"/>